<feature type="transmembrane region" description="Helical" evidence="5">
    <location>
        <begin position="189"/>
        <end position="205"/>
    </location>
</feature>
<dbReference type="Proteomes" id="UP000013307">
    <property type="component" value="Chromosome"/>
</dbReference>
<evidence type="ECO:0000259" key="6">
    <source>
        <dbReference type="Pfam" id="PF01699"/>
    </source>
</evidence>
<evidence type="ECO:0000313" key="7">
    <source>
        <dbReference type="EMBL" id="AGK60542.1"/>
    </source>
</evidence>
<dbReference type="GO" id="GO:0055085">
    <property type="term" value="P:transmembrane transport"/>
    <property type="evidence" value="ECO:0007669"/>
    <property type="project" value="InterPro"/>
</dbReference>
<feature type="transmembrane region" description="Helical" evidence="5">
    <location>
        <begin position="225"/>
        <end position="249"/>
    </location>
</feature>
<reference evidence="7 8" key="1">
    <citation type="journal article" date="2013" name="Genome Announc.">
        <title>Complete Genome Sequence of the Thermophilic and Facultatively Chemolithoautotrophic Sulfate Reducer Archaeoglobus sulfaticallidus Strain PM70-1T.</title>
        <authorList>
            <person name="Stokke R."/>
            <person name="Hocking W.P."/>
            <person name="Steinsbu B.O."/>
            <person name="Steen I.H."/>
        </authorList>
    </citation>
    <scope>NUCLEOTIDE SEQUENCE [LARGE SCALE GENOMIC DNA]</scope>
    <source>
        <strain evidence="7">PM70-1</strain>
    </source>
</reference>
<keyword evidence="4 5" id="KW-0472">Membrane</keyword>
<dbReference type="Pfam" id="PF01699">
    <property type="entry name" value="Na_Ca_ex"/>
    <property type="match status" value="2"/>
</dbReference>
<evidence type="ECO:0000256" key="1">
    <source>
        <dbReference type="ARBA" id="ARBA00004141"/>
    </source>
</evidence>
<comment type="subcellular location">
    <subcellularLocation>
        <location evidence="1">Membrane</location>
        <topology evidence="1">Multi-pass membrane protein</topology>
    </subcellularLocation>
</comment>
<feature type="transmembrane region" description="Helical" evidence="5">
    <location>
        <begin position="12"/>
        <end position="32"/>
    </location>
</feature>
<evidence type="ECO:0000256" key="5">
    <source>
        <dbReference type="SAM" id="Phobius"/>
    </source>
</evidence>
<dbReference type="InterPro" id="IPR044880">
    <property type="entry name" value="NCX_ion-bd_dom_sf"/>
</dbReference>
<dbReference type="HOGENOM" id="CLU_072251_0_0_2"/>
<proteinExistence type="predicted"/>
<feature type="transmembrane region" description="Helical" evidence="5">
    <location>
        <begin position="261"/>
        <end position="281"/>
    </location>
</feature>
<feature type="domain" description="Sodium/calcium exchanger membrane region" evidence="6">
    <location>
        <begin position="192"/>
        <end position="330"/>
    </location>
</feature>
<dbReference type="Gene3D" id="1.20.1420.30">
    <property type="entry name" value="NCX, central ion-binding region"/>
    <property type="match status" value="1"/>
</dbReference>
<keyword evidence="8" id="KW-1185">Reference proteome</keyword>
<dbReference type="AlphaFoldDB" id="N0BE94"/>
<dbReference type="RefSeq" id="WP_015590141.1">
    <property type="nucleotide sequence ID" value="NC_021169.1"/>
</dbReference>
<feature type="transmembrane region" description="Helical" evidence="5">
    <location>
        <begin position="147"/>
        <end position="164"/>
    </location>
</feature>
<feature type="transmembrane region" description="Helical" evidence="5">
    <location>
        <begin position="88"/>
        <end position="108"/>
    </location>
</feature>
<feature type="transmembrane region" description="Helical" evidence="5">
    <location>
        <begin position="44"/>
        <end position="68"/>
    </location>
</feature>
<name>N0BE94_9EURY</name>
<protein>
    <submittedName>
        <fullName evidence="7">Ca2+/Na+ antiporter</fullName>
    </submittedName>
</protein>
<dbReference type="eggNOG" id="arCOG02881">
    <property type="taxonomic scope" value="Archaea"/>
</dbReference>
<sequence length="334" mass="36688">MPPMPIMLEPVFEILIEIFVVFIAALLFVNAIEYLGSLFELGGSFVGAILSPLFTSLPEMIVFLVAIFFSGVESGEAIGVGTVFGQPFMASSLSYGLVGISVLLGYHLKRRDDLVLEVDRELVIPYAVVSIAFPLTLVPAFLGFHKLFGILFFLIYVSYIFTMYKNGMGETLESAEEPYACRVIPNQKAGGIIQLISSVILLYYGSHGLVSSVDEVSRMLNISPLGLALIIIPAATAIPETASALIWSFRGRDSLSIASLIGEKILYSTFYPAMGLLLTSWTLDVHAYMSVIGTTAISLILLYFVAKQRVPWWGLIVGFVFFIVYSVLIFIYHI</sequence>
<gene>
    <name evidence="7" type="ORF">Asulf_00519</name>
</gene>
<evidence type="ECO:0000256" key="2">
    <source>
        <dbReference type="ARBA" id="ARBA00022692"/>
    </source>
</evidence>
<dbReference type="GO" id="GO:0016020">
    <property type="term" value="C:membrane"/>
    <property type="evidence" value="ECO:0007669"/>
    <property type="project" value="UniProtKB-SubCell"/>
</dbReference>
<accession>N0BE94</accession>
<feature type="transmembrane region" description="Helical" evidence="5">
    <location>
        <begin position="287"/>
        <end position="305"/>
    </location>
</feature>
<dbReference type="GeneID" id="15392163"/>
<dbReference type="EMBL" id="CP005290">
    <property type="protein sequence ID" value="AGK60542.1"/>
    <property type="molecule type" value="Genomic_DNA"/>
</dbReference>
<dbReference type="KEGG" id="ast:Asulf_00519"/>
<evidence type="ECO:0000313" key="8">
    <source>
        <dbReference type="Proteomes" id="UP000013307"/>
    </source>
</evidence>
<feature type="transmembrane region" description="Helical" evidence="5">
    <location>
        <begin position="312"/>
        <end position="332"/>
    </location>
</feature>
<feature type="domain" description="Sodium/calcium exchanger membrane region" evidence="6">
    <location>
        <begin position="16"/>
        <end position="164"/>
    </location>
</feature>
<dbReference type="InterPro" id="IPR004837">
    <property type="entry name" value="NaCa_Exmemb"/>
</dbReference>
<keyword evidence="3 5" id="KW-1133">Transmembrane helix</keyword>
<keyword evidence="2 5" id="KW-0812">Transmembrane</keyword>
<evidence type="ECO:0000256" key="3">
    <source>
        <dbReference type="ARBA" id="ARBA00022989"/>
    </source>
</evidence>
<feature type="transmembrane region" description="Helical" evidence="5">
    <location>
        <begin position="120"/>
        <end position="141"/>
    </location>
</feature>
<organism evidence="7 8">
    <name type="scientific">Archaeoglobus sulfaticallidus PM70-1</name>
    <dbReference type="NCBI Taxonomy" id="387631"/>
    <lineage>
        <taxon>Archaea</taxon>
        <taxon>Methanobacteriati</taxon>
        <taxon>Methanobacteriota</taxon>
        <taxon>Archaeoglobi</taxon>
        <taxon>Archaeoglobales</taxon>
        <taxon>Archaeoglobaceae</taxon>
        <taxon>Archaeoglobus</taxon>
    </lineage>
</organism>
<dbReference type="STRING" id="387631.Asulf_00519"/>
<evidence type="ECO:0000256" key="4">
    <source>
        <dbReference type="ARBA" id="ARBA00023136"/>
    </source>
</evidence>